<dbReference type="EMBL" id="JAGTJR010000005">
    <property type="protein sequence ID" value="KAH7060658.1"/>
    <property type="molecule type" value="Genomic_DNA"/>
</dbReference>
<gene>
    <name evidence="1" type="ORF">B0J12DRAFT_340010</name>
</gene>
<dbReference type="Pfam" id="PF08643">
    <property type="entry name" value="DUF1776"/>
    <property type="match status" value="1"/>
</dbReference>
<dbReference type="PANTHER" id="PTHR43313">
    <property type="entry name" value="SHORT-CHAIN DEHYDROGENASE/REDUCTASE FAMILY 9C"/>
    <property type="match status" value="1"/>
</dbReference>
<evidence type="ECO:0000313" key="2">
    <source>
        <dbReference type="Proteomes" id="UP000774617"/>
    </source>
</evidence>
<dbReference type="Gene3D" id="3.40.50.720">
    <property type="entry name" value="NAD(P)-binding Rossmann-like Domain"/>
    <property type="match status" value="1"/>
</dbReference>
<reference evidence="1 2" key="1">
    <citation type="journal article" date="2021" name="Nat. Commun.">
        <title>Genetic determinants of endophytism in the Arabidopsis root mycobiome.</title>
        <authorList>
            <person name="Mesny F."/>
            <person name="Miyauchi S."/>
            <person name="Thiergart T."/>
            <person name="Pickel B."/>
            <person name="Atanasova L."/>
            <person name="Karlsson M."/>
            <person name="Huettel B."/>
            <person name="Barry K.W."/>
            <person name="Haridas S."/>
            <person name="Chen C."/>
            <person name="Bauer D."/>
            <person name="Andreopoulos W."/>
            <person name="Pangilinan J."/>
            <person name="LaButti K."/>
            <person name="Riley R."/>
            <person name="Lipzen A."/>
            <person name="Clum A."/>
            <person name="Drula E."/>
            <person name="Henrissat B."/>
            <person name="Kohler A."/>
            <person name="Grigoriev I.V."/>
            <person name="Martin F.M."/>
            <person name="Hacquard S."/>
        </authorList>
    </citation>
    <scope>NUCLEOTIDE SEQUENCE [LARGE SCALE GENOMIC DNA]</scope>
    <source>
        <strain evidence="1 2">MPI-SDFR-AT-0080</strain>
    </source>
</reference>
<protein>
    <recommendedName>
        <fullName evidence="3">Short-chain dehydrogenase/reductase SDR</fullName>
    </recommendedName>
</protein>
<accession>A0ABQ8GLX3</accession>
<keyword evidence="2" id="KW-1185">Reference proteome</keyword>
<dbReference type="InterPro" id="IPR036291">
    <property type="entry name" value="NAD(P)-bd_dom_sf"/>
</dbReference>
<dbReference type="InterPro" id="IPR013952">
    <property type="entry name" value="DUF1776_fun"/>
</dbReference>
<comment type="caution">
    <text evidence="1">The sequence shown here is derived from an EMBL/GenBank/DDBJ whole genome shotgun (WGS) entry which is preliminary data.</text>
</comment>
<evidence type="ECO:0008006" key="3">
    <source>
        <dbReference type="Google" id="ProtNLM"/>
    </source>
</evidence>
<organism evidence="1 2">
    <name type="scientific">Macrophomina phaseolina</name>
    <dbReference type="NCBI Taxonomy" id="35725"/>
    <lineage>
        <taxon>Eukaryota</taxon>
        <taxon>Fungi</taxon>
        <taxon>Dikarya</taxon>
        <taxon>Ascomycota</taxon>
        <taxon>Pezizomycotina</taxon>
        <taxon>Dothideomycetes</taxon>
        <taxon>Dothideomycetes incertae sedis</taxon>
        <taxon>Botryosphaeriales</taxon>
        <taxon>Botryosphaeriaceae</taxon>
        <taxon>Macrophomina</taxon>
    </lineage>
</organism>
<dbReference type="PANTHER" id="PTHR43313:SF1">
    <property type="entry name" value="3BETA-HYDROXYSTEROID DEHYDROGENASE DHS-16"/>
    <property type="match status" value="1"/>
</dbReference>
<dbReference type="SUPFAM" id="SSF51735">
    <property type="entry name" value="NAD(P)-binding Rossmann-fold domains"/>
    <property type="match status" value="1"/>
</dbReference>
<proteinExistence type="predicted"/>
<name>A0ABQ8GLX3_9PEZI</name>
<evidence type="ECO:0000313" key="1">
    <source>
        <dbReference type="EMBL" id="KAH7060658.1"/>
    </source>
</evidence>
<dbReference type="Proteomes" id="UP000774617">
    <property type="component" value="Unassembled WGS sequence"/>
</dbReference>
<sequence length="452" mass="49300">MTADDQHFLDVLAGISKDIRRFTGDIADATDRHFESVASSIRETLSTTTWLPASARPSPPARVTPRAPAGLLERVQDWVSHNRAITAAIIAFVGTGAVVMYQQKKSYTRKRRARRASNGARREVIVIAGPPNSPITKSLSLDLERRGFIVYVVVNSPEEEEIVQKESRVDIRPLLLDIVDPLNAQYTIERFNNTLLSPHHAFPGASAHNLNLAGLVLVPDLIYPSGPVETISPEYWSDALNAKVLNTVAITQAFLPVVCQFKARILLLTPNVVSSLRPPFHGVESTVVGALEGFASSLSGELSTIGIDLSHIKLGTFDCSGVGNKQYLQSLRDRQADAWPAGARALYADNYVTQQRIASSRGLFTESGSTAKGSSLRELHNAVFDALTRKRPPKVWRVGRGSVAYDIVGNWMPSGLVRWMLGIRPGGRVQAAAVEPQLLDSVQAWEKVEASG</sequence>